<feature type="domain" description="Large ribosomal subunit protein uL15/eL18" evidence="8">
    <location>
        <begin position="73"/>
        <end position="144"/>
    </location>
</feature>
<dbReference type="InterPro" id="IPR027386">
    <property type="entry name" value="Rbsml_uL15_N"/>
</dbReference>
<evidence type="ECO:0000313" key="9">
    <source>
        <dbReference type="EMBL" id="KXB06577.1"/>
    </source>
</evidence>
<evidence type="ECO:0000256" key="4">
    <source>
        <dbReference type="ARBA" id="ARBA00035200"/>
    </source>
</evidence>
<keyword evidence="3 5" id="KW-0687">Ribonucleoprotein</keyword>
<evidence type="ECO:0000256" key="6">
    <source>
        <dbReference type="RuleBase" id="RU003888"/>
    </source>
</evidence>
<protein>
    <recommendedName>
        <fullName evidence="4 5">Large ribosomal subunit protein uL15</fullName>
    </recommendedName>
</protein>
<dbReference type="InterPro" id="IPR001196">
    <property type="entry name" value="Ribosomal_uL15_CS"/>
</dbReference>
<dbReference type="PROSITE" id="PS00475">
    <property type="entry name" value="RIBOSOMAL_L15"/>
    <property type="match status" value="1"/>
</dbReference>
<dbReference type="InterPro" id="IPR030878">
    <property type="entry name" value="Ribosomal_uL15"/>
</dbReference>
<evidence type="ECO:0000256" key="3">
    <source>
        <dbReference type="ARBA" id="ARBA00023274"/>
    </source>
</evidence>
<keyword evidence="2 5" id="KW-0689">Ribosomal protein</keyword>
<dbReference type="HAMAP" id="MF_01341">
    <property type="entry name" value="Ribosomal_uL15"/>
    <property type="match status" value="1"/>
</dbReference>
<dbReference type="AlphaFoldDB" id="A0A133VJG8"/>
<evidence type="ECO:0000256" key="7">
    <source>
        <dbReference type="SAM" id="MobiDB-lite"/>
    </source>
</evidence>
<organism evidence="9 10">
    <name type="scientific">candidate division MSBL1 archaeon SCGC-AAA382C18</name>
    <dbReference type="NCBI Taxonomy" id="1698281"/>
    <lineage>
        <taxon>Archaea</taxon>
        <taxon>Methanobacteriati</taxon>
        <taxon>Methanobacteriota</taxon>
        <taxon>candidate division MSBL1</taxon>
    </lineage>
</organism>
<dbReference type="Gene3D" id="3.100.10.10">
    <property type="match status" value="1"/>
</dbReference>
<dbReference type="GO" id="GO:0003735">
    <property type="term" value="F:structural constituent of ribosome"/>
    <property type="evidence" value="ECO:0007669"/>
    <property type="project" value="InterPro"/>
</dbReference>
<evidence type="ECO:0000256" key="5">
    <source>
        <dbReference type="HAMAP-Rule" id="MF_01341"/>
    </source>
</evidence>
<feature type="region of interest" description="Disordered" evidence="7">
    <location>
        <begin position="1"/>
        <end position="49"/>
    </location>
</feature>
<keyword evidence="10" id="KW-1185">Reference proteome</keyword>
<comment type="subunit">
    <text evidence="5">Part of the 50S ribosomal subunit.</text>
</comment>
<sequence>MGSRKSKKSRSQRGSNTYGGGPGRNRRHSGHKGGKGQAGSDKHKWRKVTLKNPRYFGKHGFKRPAKMQKEVETVNVGELDEYVEELLNEGVAEEGDEGIFIDASEIGIDKVLGSGKVTHSLKIKADDFSDSAQRKLEEAGGEAVLGES</sequence>
<comment type="caution">
    <text evidence="9">The sequence shown here is derived from an EMBL/GenBank/DDBJ whole genome shotgun (WGS) entry which is preliminary data.</text>
</comment>
<keyword evidence="5" id="KW-0694">RNA-binding</keyword>
<dbReference type="GO" id="GO:0006412">
    <property type="term" value="P:translation"/>
    <property type="evidence" value="ECO:0007669"/>
    <property type="project" value="UniProtKB-UniRule"/>
</dbReference>
<evidence type="ECO:0000259" key="8">
    <source>
        <dbReference type="Pfam" id="PF00828"/>
    </source>
</evidence>
<reference evidence="9 10" key="1">
    <citation type="journal article" date="2016" name="Sci. Rep.">
        <title>Metabolic traits of an uncultured archaeal lineage -MSBL1- from brine pools of the Red Sea.</title>
        <authorList>
            <person name="Mwirichia R."/>
            <person name="Alam I."/>
            <person name="Rashid M."/>
            <person name="Vinu M."/>
            <person name="Ba-Alawi W."/>
            <person name="Anthony Kamau A."/>
            <person name="Kamanda Ngugi D."/>
            <person name="Goker M."/>
            <person name="Klenk H.P."/>
            <person name="Bajic V."/>
            <person name="Stingl U."/>
        </authorList>
    </citation>
    <scope>NUCLEOTIDE SEQUENCE [LARGE SCALE GENOMIC DNA]</scope>
    <source>
        <strain evidence="9">SCGC-AAA382C18</strain>
    </source>
</reference>
<proteinExistence type="inferred from homology"/>
<comment type="similarity">
    <text evidence="1 5 6">Belongs to the universal ribosomal protein uL15 family.</text>
</comment>
<dbReference type="PANTHER" id="PTHR11721">
    <property type="entry name" value="60S RIBOSOMAL PROTEIN L27A"/>
    <property type="match status" value="1"/>
</dbReference>
<dbReference type="InterPro" id="IPR021131">
    <property type="entry name" value="Ribosomal_uL15/eL18"/>
</dbReference>
<evidence type="ECO:0000313" key="10">
    <source>
        <dbReference type="Proteomes" id="UP000070404"/>
    </source>
</evidence>
<dbReference type="GO" id="GO:0019843">
    <property type="term" value="F:rRNA binding"/>
    <property type="evidence" value="ECO:0007669"/>
    <property type="project" value="UniProtKB-UniRule"/>
</dbReference>
<dbReference type="Pfam" id="PF00828">
    <property type="entry name" value="Ribosomal_L27A"/>
    <property type="match status" value="1"/>
</dbReference>
<dbReference type="Proteomes" id="UP000070404">
    <property type="component" value="Unassembled WGS sequence"/>
</dbReference>
<feature type="compositionally biased region" description="Basic residues" evidence="7">
    <location>
        <begin position="24"/>
        <end position="34"/>
    </location>
</feature>
<name>A0A133VJG8_9EURY</name>
<keyword evidence="5" id="KW-0699">rRNA-binding</keyword>
<dbReference type="PANTHER" id="PTHR11721:SF3">
    <property type="entry name" value="LARGE RIBOSOMAL SUBUNIT PROTEIN UL15"/>
    <property type="match status" value="1"/>
</dbReference>
<dbReference type="InterPro" id="IPR036227">
    <property type="entry name" value="Ribosomal_uL15/eL18_sf"/>
</dbReference>
<dbReference type="EMBL" id="LHYF01000033">
    <property type="protein sequence ID" value="KXB06577.1"/>
    <property type="molecule type" value="Genomic_DNA"/>
</dbReference>
<feature type="compositionally biased region" description="Basic residues" evidence="7">
    <location>
        <begin position="1"/>
        <end position="11"/>
    </location>
</feature>
<gene>
    <name evidence="5" type="primary">rpl15</name>
    <name evidence="9" type="ORF">AKJ52_01995</name>
</gene>
<comment type="function">
    <text evidence="5">Binds to the 23S rRNA.</text>
</comment>
<dbReference type="SUPFAM" id="SSF52080">
    <property type="entry name" value="Ribosomal proteins L15p and L18e"/>
    <property type="match status" value="1"/>
</dbReference>
<evidence type="ECO:0000256" key="1">
    <source>
        <dbReference type="ARBA" id="ARBA00007320"/>
    </source>
</evidence>
<dbReference type="GO" id="GO:0022625">
    <property type="term" value="C:cytosolic large ribosomal subunit"/>
    <property type="evidence" value="ECO:0007669"/>
    <property type="project" value="TreeGrafter"/>
</dbReference>
<accession>A0A133VJG8</accession>
<dbReference type="Gene3D" id="4.10.990.10">
    <property type="match status" value="1"/>
</dbReference>
<evidence type="ECO:0000256" key="2">
    <source>
        <dbReference type="ARBA" id="ARBA00022980"/>
    </source>
</evidence>